<proteinExistence type="predicted"/>
<evidence type="ECO:0000256" key="10">
    <source>
        <dbReference type="ARBA" id="ARBA00023049"/>
    </source>
</evidence>
<dbReference type="GO" id="GO:0030178">
    <property type="term" value="P:negative regulation of Wnt signaling pathway"/>
    <property type="evidence" value="ECO:0007669"/>
    <property type="project" value="InterPro"/>
</dbReference>
<dbReference type="PANTHER" id="PTHR31120:SF6">
    <property type="entry name" value="METALLOPROTEASE TIKI HOMOLOG"/>
    <property type="match status" value="1"/>
</dbReference>
<evidence type="ECO:0000256" key="9">
    <source>
        <dbReference type="ARBA" id="ARBA00022989"/>
    </source>
</evidence>
<dbReference type="GO" id="GO:0016020">
    <property type="term" value="C:membrane"/>
    <property type="evidence" value="ECO:0007669"/>
    <property type="project" value="UniProtKB-SubCell"/>
</dbReference>
<organism evidence="13 14">
    <name type="scientific">Mesorhizobium australicum</name>
    <dbReference type="NCBI Taxonomy" id="536018"/>
    <lineage>
        <taxon>Bacteria</taxon>
        <taxon>Pseudomonadati</taxon>
        <taxon>Pseudomonadota</taxon>
        <taxon>Alphaproteobacteria</taxon>
        <taxon>Hyphomicrobiales</taxon>
        <taxon>Phyllobacteriaceae</taxon>
        <taxon>Mesorhizobium</taxon>
    </lineage>
</organism>
<evidence type="ECO:0000313" key="13">
    <source>
        <dbReference type="EMBL" id="SMH57995.1"/>
    </source>
</evidence>
<evidence type="ECO:0000256" key="1">
    <source>
        <dbReference type="ARBA" id="ARBA00001936"/>
    </source>
</evidence>
<keyword evidence="11" id="KW-0472">Membrane</keyword>
<evidence type="ECO:0000256" key="12">
    <source>
        <dbReference type="ARBA" id="ARBA00023180"/>
    </source>
</evidence>
<evidence type="ECO:0000256" key="5">
    <source>
        <dbReference type="ARBA" id="ARBA00022692"/>
    </source>
</evidence>
<comment type="cofactor">
    <cofactor evidence="1">
        <name>Mn(2+)</name>
        <dbReference type="ChEBI" id="CHEBI:29035"/>
    </cofactor>
</comment>
<dbReference type="Pfam" id="PF01963">
    <property type="entry name" value="TraB_PrgY_gumN"/>
    <property type="match status" value="1"/>
</dbReference>
<evidence type="ECO:0000256" key="2">
    <source>
        <dbReference type="ARBA" id="ARBA00001941"/>
    </source>
</evidence>
<evidence type="ECO:0000256" key="8">
    <source>
        <dbReference type="ARBA" id="ARBA00022801"/>
    </source>
</evidence>
<evidence type="ECO:0008006" key="15">
    <source>
        <dbReference type="Google" id="ProtNLM"/>
    </source>
</evidence>
<dbReference type="AlphaFoldDB" id="A0A1X7Q0K7"/>
<dbReference type="InterPro" id="IPR040230">
    <property type="entry name" value="TIKI1/2-like"/>
</dbReference>
<evidence type="ECO:0000256" key="11">
    <source>
        <dbReference type="ARBA" id="ARBA00023136"/>
    </source>
</evidence>
<evidence type="ECO:0000313" key="14">
    <source>
        <dbReference type="Proteomes" id="UP000193083"/>
    </source>
</evidence>
<dbReference type="EMBL" id="FXBL01000004">
    <property type="protein sequence ID" value="SMH57995.1"/>
    <property type="molecule type" value="Genomic_DNA"/>
</dbReference>
<keyword evidence="4" id="KW-0645">Protease</keyword>
<evidence type="ECO:0000256" key="3">
    <source>
        <dbReference type="ARBA" id="ARBA00004479"/>
    </source>
</evidence>
<dbReference type="Proteomes" id="UP000193083">
    <property type="component" value="Unassembled WGS sequence"/>
</dbReference>
<sequence>MKKPVAIADRAASVSLWLVALANILFLLAFLATLVALSGRAEAATPVCTGKNMIEEMATSDPAALDRIRAEAAETPNGAGLLWKIEKEGAEPSFLFGTMHMTDPRVVTLPASAQAAFDASSTVVIETTDVLDQQKMLASFASSPELMMFTDKTTLTSLLPPEDKAMVEEALAKRGIPLASVIKMKPWILSAMIALPACELARKAAGEPVLDLNLARQAESAGKKLGGLETAKSQLEAMASLPLEFHVEGLVETLRLGDGIDDVIETMIDIYLSGDTGLFWPFFETALPSGEDGKSGYSAFEETMITARNGVMAREAKPFLDAGRAFIAVGALHLPGGEGVVELLRKEGYTVTRAD</sequence>
<evidence type="ECO:0000256" key="4">
    <source>
        <dbReference type="ARBA" id="ARBA00022670"/>
    </source>
</evidence>
<dbReference type="GO" id="GO:0046872">
    <property type="term" value="F:metal ion binding"/>
    <property type="evidence" value="ECO:0007669"/>
    <property type="project" value="UniProtKB-KW"/>
</dbReference>
<keyword evidence="14" id="KW-1185">Reference proteome</keyword>
<keyword evidence="9" id="KW-1133">Transmembrane helix</keyword>
<comment type="subcellular location">
    <subcellularLocation>
        <location evidence="3">Membrane</location>
        <topology evidence="3">Single-pass type I membrane protein</topology>
    </subcellularLocation>
</comment>
<keyword evidence="10" id="KW-0482">Metalloprotease</keyword>
<dbReference type="CDD" id="cd14789">
    <property type="entry name" value="Tiki"/>
    <property type="match status" value="1"/>
</dbReference>
<dbReference type="InterPro" id="IPR002816">
    <property type="entry name" value="TraB/PrgY/GumN_fam"/>
</dbReference>
<keyword evidence="7" id="KW-0732">Signal</keyword>
<reference evidence="13 14" key="1">
    <citation type="submission" date="2017-04" db="EMBL/GenBank/DDBJ databases">
        <authorList>
            <person name="Afonso C.L."/>
            <person name="Miller P.J."/>
            <person name="Scott M.A."/>
            <person name="Spackman E."/>
            <person name="Goraichik I."/>
            <person name="Dimitrov K.M."/>
            <person name="Suarez D.L."/>
            <person name="Swayne D.E."/>
        </authorList>
    </citation>
    <scope>NUCLEOTIDE SEQUENCE [LARGE SCALE GENOMIC DNA]</scope>
    <source>
        <strain evidence="13 14">B5P</strain>
    </source>
</reference>
<dbReference type="GO" id="GO:0006508">
    <property type="term" value="P:proteolysis"/>
    <property type="evidence" value="ECO:0007669"/>
    <property type="project" value="UniProtKB-KW"/>
</dbReference>
<name>A0A1X7Q0K7_9HYPH</name>
<dbReference type="RefSeq" id="WP_085467454.1">
    <property type="nucleotide sequence ID" value="NZ_FXBL01000004.1"/>
</dbReference>
<dbReference type="PANTHER" id="PTHR31120">
    <property type="entry name" value="METALLOPROTEASE TIKI"/>
    <property type="match status" value="1"/>
</dbReference>
<comment type="cofactor">
    <cofactor evidence="2">
        <name>Co(2+)</name>
        <dbReference type="ChEBI" id="CHEBI:48828"/>
    </cofactor>
</comment>
<keyword evidence="12" id="KW-0325">Glycoprotein</keyword>
<protein>
    <recommendedName>
        <fullName evidence="15">Polysaccharide biosynthesis protein GumN</fullName>
    </recommendedName>
</protein>
<keyword evidence="8" id="KW-0378">Hydrolase</keyword>
<evidence type="ECO:0000256" key="6">
    <source>
        <dbReference type="ARBA" id="ARBA00022723"/>
    </source>
</evidence>
<accession>A0A1X7Q0K7</accession>
<keyword evidence="6" id="KW-0479">Metal-binding</keyword>
<keyword evidence="5" id="KW-0812">Transmembrane</keyword>
<dbReference type="OrthoDB" id="9806326at2"/>
<dbReference type="GO" id="GO:0004222">
    <property type="term" value="F:metalloendopeptidase activity"/>
    <property type="evidence" value="ECO:0007669"/>
    <property type="project" value="TreeGrafter"/>
</dbReference>
<gene>
    <name evidence="13" type="ORF">SAMN02982922_5922</name>
</gene>
<evidence type="ECO:0000256" key="7">
    <source>
        <dbReference type="ARBA" id="ARBA00022729"/>
    </source>
</evidence>